<proteinExistence type="inferred from homology"/>
<feature type="compositionally biased region" description="Basic and acidic residues" evidence="5">
    <location>
        <begin position="326"/>
        <end position="342"/>
    </location>
</feature>
<protein>
    <submittedName>
        <fullName evidence="7">Protein IQ-DOMAIN like</fullName>
    </submittedName>
</protein>
<evidence type="ECO:0000256" key="3">
    <source>
        <dbReference type="ARBA" id="ARBA00024378"/>
    </source>
</evidence>
<comment type="caution">
    <text evidence="7">The sequence shown here is derived from an EMBL/GenBank/DDBJ whole genome shotgun (WGS) entry which is preliminary data.</text>
</comment>
<dbReference type="SMART" id="SM00015">
    <property type="entry name" value="IQ"/>
    <property type="match status" value="2"/>
</dbReference>
<feature type="compositionally biased region" description="Polar residues" evidence="5">
    <location>
        <begin position="1"/>
        <end position="10"/>
    </location>
</feature>
<accession>A0AAD7LK95</accession>
<name>A0AAD7LK95_QUISA</name>
<dbReference type="SUPFAM" id="SSF52540">
    <property type="entry name" value="P-loop containing nucleoside triphosphate hydrolases"/>
    <property type="match status" value="1"/>
</dbReference>
<evidence type="ECO:0000256" key="4">
    <source>
        <dbReference type="ARBA" id="ARBA00045534"/>
    </source>
</evidence>
<gene>
    <name evidence="7" type="ORF">O6P43_019995</name>
</gene>
<evidence type="ECO:0000256" key="2">
    <source>
        <dbReference type="ARBA" id="ARBA00024341"/>
    </source>
</evidence>
<feature type="region of interest" description="Disordered" evidence="5">
    <location>
        <begin position="313"/>
        <end position="342"/>
    </location>
</feature>
<dbReference type="InterPro" id="IPR027417">
    <property type="entry name" value="P-loop_NTPase"/>
</dbReference>
<dbReference type="GO" id="GO:0005516">
    <property type="term" value="F:calmodulin binding"/>
    <property type="evidence" value="ECO:0007669"/>
    <property type="project" value="UniProtKB-KW"/>
</dbReference>
<comment type="subunit">
    <text evidence="3">Binds to multiple calmodulin (CaM) in the presence of Ca(2+) and CaM-like proteins.</text>
</comment>
<organism evidence="7 8">
    <name type="scientific">Quillaja saponaria</name>
    <name type="common">Soap bark tree</name>
    <dbReference type="NCBI Taxonomy" id="32244"/>
    <lineage>
        <taxon>Eukaryota</taxon>
        <taxon>Viridiplantae</taxon>
        <taxon>Streptophyta</taxon>
        <taxon>Embryophyta</taxon>
        <taxon>Tracheophyta</taxon>
        <taxon>Spermatophyta</taxon>
        <taxon>Magnoliopsida</taxon>
        <taxon>eudicotyledons</taxon>
        <taxon>Gunneridae</taxon>
        <taxon>Pentapetalae</taxon>
        <taxon>rosids</taxon>
        <taxon>fabids</taxon>
        <taxon>Fabales</taxon>
        <taxon>Quillajaceae</taxon>
        <taxon>Quillaja</taxon>
    </lineage>
</organism>
<feature type="domain" description="DUF4005" evidence="6">
    <location>
        <begin position="394"/>
        <end position="488"/>
    </location>
</feature>
<feature type="compositionally biased region" description="Low complexity" evidence="5">
    <location>
        <begin position="445"/>
        <end position="455"/>
    </location>
</feature>
<evidence type="ECO:0000259" key="6">
    <source>
        <dbReference type="Pfam" id="PF13178"/>
    </source>
</evidence>
<feature type="region of interest" description="Disordered" evidence="5">
    <location>
        <begin position="1"/>
        <end position="45"/>
    </location>
</feature>
<dbReference type="Proteomes" id="UP001163823">
    <property type="component" value="Chromosome 8"/>
</dbReference>
<evidence type="ECO:0000256" key="1">
    <source>
        <dbReference type="ARBA" id="ARBA00022860"/>
    </source>
</evidence>
<evidence type="ECO:0000313" key="8">
    <source>
        <dbReference type="Proteomes" id="UP001163823"/>
    </source>
</evidence>
<dbReference type="PANTHER" id="PTHR32295">
    <property type="entry name" value="IQ-DOMAIN 5-RELATED"/>
    <property type="match status" value="1"/>
</dbReference>
<reference evidence="7" key="1">
    <citation type="journal article" date="2023" name="Science">
        <title>Elucidation of the pathway for biosynthesis of saponin adjuvants from the soapbark tree.</title>
        <authorList>
            <person name="Reed J."/>
            <person name="Orme A."/>
            <person name="El-Demerdash A."/>
            <person name="Owen C."/>
            <person name="Martin L.B.B."/>
            <person name="Misra R.C."/>
            <person name="Kikuchi S."/>
            <person name="Rejzek M."/>
            <person name="Martin A.C."/>
            <person name="Harkess A."/>
            <person name="Leebens-Mack J."/>
            <person name="Louveau T."/>
            <person name="Stephenson M.J."/>
            <person name="Osbourn A."/>
        </authorList>
    </citation>
    <scope>NUCLEOTIDE SEQUENCE</scope>
    <source>
        <strain evidence="7">S10</strain>
    </source>
</reference>
<sequence length="520" mass="58873">MGKTGGTSWFTAVKRAFRSPTKENDKRSSRRREDHDQEEEKKRKKRRWIFRKSLNPESGTQQCEAIRTITTSAEITSINYNNAVTSSEPINPISEVVDAEQRHSIAVAMATTAAAQAAVAAAQAAVEVVRLARPFIFIKEHYAAIVIQAYFRGYLARRALRALKGLVKLQALIRGHNVRKRAHITLHCMQAMLRVQTRVGEQHTKRFSHEGSMDSRSSTYSNSLWGSYLADRKSMTKDDWIYWDDNPHTIDNVQAVSQKRKQVATLKCEKALAYAFSNQVLIFYSTVYYFCSSGFHWNNQLIALKQMWKTSRETSDSENTNWPDRLTQEYKESTSRASRDQRDPIKIVEIDTFRPYLPTPTDMESSHSHQVYHPHGHPLRLNSLSAASPVNRTHNNMSLHSPVKTTHIQVHSASPHGVGEINNARRTASLPNYMVATASVKARSRSQSATRQRVSSPEKERTSSVKKRLSFQASQPFGCVGNFGTDLSHNITGSSSKSISSYTDNEMSPSPSNDLRIWLR</sequence>
<keyword evidence="8" id="KW-1185">Reference proteome</keyword>
<dbReference type="AlphaFoldDB" id="A0AAD7LK95"/>
<comment type="function">
    <text evidence="4">May be involved in cooperative interactions with calmodulins or calmodulin-like proteins. Recruits calmodulin proteins to microtubules, thus being a potential scaffold in cellular signaling and trafficking. May associate with nucleic acids and regulate gene expression at the transcriptional or post-transcriptional level.</text>
</comment>
<dbReference type="InterPro" id="IPR000048">
    <property type="entry name" value="IQ_motif_EF-hand-BS"/>
</dbReference>
<dbReference type="EMBL" id="JARAOO010000008">
    <property type="protein sequence ID" value="KAJ7959417.1"/>
    <property type="molecule type" value="Genomic_DNA"/>
</dbReference>
<evidence type="ECO:0000313" key="7">
    <source>
        <dbReference type="EMBL" id="KAJ7959417.1"/>
    </source>
</evidence>
<dbReference type="PANTHER" id="PTHR32295:SF6">
    <property type="entry name" value="PROTEIN IQ-DOMAIN 18"/>
    <property type="match status" value="1"/>
</dbReference>
<evidence type="ECO:0000256" key="5">
    <source>
        <dbReference type="SAM" id="MobiDB-lite"/>
    </source>
</evidence>
<dbReference type="InterPro" id="IPR025064">
    <property type="entry name" value="DUF4005"/>
</dbReference>
<feature type="compositionally biased region" description="Polar residues" evidence="5">
    <location>
        <begin position="502"/>
        <end position="513"/>
    </location>
</feature>
<dbReference type="Pfam" id="PF00612">
    <property type="entry name" value="IQ"/>
    <property type="match status" value="2"/>
</dbReference>
<keyword evidence="1" id="KW-0112">Calmodulin-binding</keyword>
<feature type="compositionally biased region" description="Basic and acidic residues" evidence="5">
    <location>
        <begin position="20"/>
        <end position="41"/>
    </location>
</feature>
<comment type="similarity">
    <text evidence="2">Belongs to the IQD family.</text>
</comment>
<dbReference type="PROSITE" id="PS50096">
    <property type="entry name" value="IQ"/>
    <property type="match status" value="2"/>
</dbReference>
<feature type="region of interest" description="Disordered" evidence="5">
    <location>
        <begin position="439"/>
        <end position="468"/>
    </location>
</feature>
<dbReference type="Gene3D" id="1.20.5.190">
    <property type="match status" value="1"/>
</dbReference>
<dbReference type="Pfam" id="PF13178">
    <property type="entry name" value="DUF4005"/>
    <property type="match status" value="1"/>
</dbReference>
<dbReference type="CDD" id="cd23767">
    <property type="entry name" value="IQCD"/>
    <property type="match status" value="1"/>
</dbReference>
<feature type="region of interest" description="Disordered" evidence="5">
    <location>
        <begin position="494"/>
        <end position="520"/>
    </location>
</feature>